<dbReference type="CDD" id="cd05008">
    <property type="entry name" value="SIS_GlmS_GlmD_1"/>
    <property type="match status" value="1"/>
</dbReference>
<dbReference type="CDD" id="cd05009">
    <property type="entry name" value="SIS_GlmS_GlmD_2"/>
    <property type="match status" value="1"/>
</dbReference>
<dbReference type="Gene3D" id="3.60.20.10">
    <property type="entry name" value="Glutamine Phosphoribosylpyrophosphate, subunit 1, domain 1"/>
    <property type="match status" value="1"/>
</dbReference>
<name>A0A0A1U8R3_ENTIV</name>
<dbReference type="InterPro" id="IPR046348">
    <property type="entry name" value="SIS_dom_sf"/>
</dbReference>
<dbReference type="InterPro" id="IPR029055">
    <property type="entry name" value="Ntn_hydrolases_N"/>
</dbReference>
<evidence type="ECO:0000259" key="8">
    <source>
        <dbReference type="PROSITE" id="PS51278"/>
    </source>
</evidence>
<evidence type="ECO:0000256" key="7">
    <source>
        <dbReference type="ARBA" id="ARBA00022962"/>
    </source>
</evidence>
<dbReference type="CDD" id="cd00714">
    <property type="entry name" value="GFAT"/>
    <property type="match status" value="1"/>
</dbReference>
<keyword evidence="11" id="KW-1185">Reference proteome</keyword>
<comment type="catalytic activity">
    <reaction evidence="1">
        <text>D-fructose 6-phosphate + L-glutamine = D-glucosamine 6-phosphate + L-glutamate</text>
        <dbReference type="Rhea" id="RHEA:13237"/>
        <dbReference type="ChEBI" id="CHEBI:29985"/>
        <dbReference type="ChEBI" id="CHEBI:58359"/>
        <dbReference type="ChEBI" id="CHEBI:58725"/>
        <dbReference type="ChEBI" id="CHEBI:61527"/>
        <dbReference type="EC" id="2.6.1.16"/>
    </reaction>
</comment>
<evidence type="ECO:0000256" key="6">
    <source>
        <dbReference type="ARBA" id="ARBA00022737"/>
    </source>
</evidence>
<proteinExistence type="predicted"/>
<gene>
    <name evidence="10" type="ORF">EIN_228360</name>
</gene>
<evidence type="ECO:0000256" key="5">
    <source>
        <dbReference type="ARBA" id="ARBA00022679"/>
    </source>
</evidence>
<dbReference type="InterPro" id="IPR035466">
    <property type="entry name" value="GlmS/AgaS_SIS"/>
</dbReference>
<protein>
    <recommendedName>
        <fullName evidence="3">Glutamine--fructose-6-phosphate aminotransferase [isomerizing]</fullName>
        <ecNumber evidence="2">2.6.1.16</ecNumber>
    </recommendedName>
</protein>
<dbReference type="RefSeq" id="XP_004255144.1">
    <property type="nucleotide sequence ID" value="XM_004255096.1"/>
</dbReference>
<dbReference type="SUPFAM" id="SSF56235">
    <property type="entry name" value="N-terminal nucleophile aminohydrolases (Ntn hydrolases)"/>
    <property type="match status" value="1"/>
</dbReference>
<dbReference type="VEuPathDB" id="AmoebaDB:EIN_228360"/>
<dbReference type="InterPro" id="IPR017932">
    <property type="entry name" value="GATase_2_dom"/>
</dbReference>
<dbReference type="EMBL" id="KB206756">
    <property type="protein sequence ID" value="ELP88373.1"/>
    <property type="molecule type" value="Genomic_DNA"/>
</dbReference>
<dbReference type="GO" id="GO:0004360">
    <property type="term" value="F:glutamine-fructose-6-phosphate transaminase (isomerizing) activity"/>
    <property type="evidence" value="ECO:0007669"/>
    <property type="project" value="UniProtKB-EC"/>
</dbReference>
<organism evidence="10 11">
    <name type="scientific">Entamoeba invadens IP1</name>
    <dbReference type="NCBI Taxonomy" id="370355"/>
    <lineage>
        <taxon>Eukaryota</taxon>
        <taxon>Amoebozoa</taxon>
        <taxon>Evosea</taxon>
        <taxon>Archamoebae</taxon>
        <taxon>Mastigamoebida</taxon>
        <taxon>Entamoebidae</taxon>
        <taxon>Entamoeba</taxon>
    </lineage>
</organism>
<dbReference type="GO" id="GO:0006047">
    <property type="term" value="P:UDP-N-acetylglucosamine metabolic process"/>
    <property type="evidence" value="ECO:0007669"/>
    <property type="project" value="TreeGrafter"/>
</dbReference>
<evidence type="ECO:0000313" key="10">
    <source>
        <dbReference type="EMBL" id="ELP88373.1"/>
    </source>
</evidence>
<keyword evidence="7" id="KW-0315">Glutamine amidotransferase</keyword>
<accession>A0A0A1U8R3</accession>
<dbReference type="GeneID" id="14887062"/>
<dbReference type="Proteomes" id="UP000014680">
    <property type="component" value="Unassembled WGS sequence"/>
</dbReference>
<dbReference type="PANTHER" id="PTHR10937">
    <property type="entry name" value="GLUCOSAMINE--FRUCTOSE-6-PHOSPHATE AMINOTRANSFERASE, ISOMERIZING"/>
    <property type="match status" value="1"/>
</dbReference>
<dbReference type="PROSITE" id="PS51278">
    <property type="entry name" value="GATASE_TYPE_2"/>
    <property type="match status" value="1"/>
</dbReference>
<dbReference type="InterPro" id="IPR001347">
    <property type="entry name" value="SIS_dom"/>
</dbReference>
<feature type="domain" description="Glutamine amidotransferase type-2" evidence="8">
    <location>
        <begin position="18"/>
        <end position="241"/>
    </location>
</feature>
<evidence type="ECO:0000256" key="1">
    <source>
        <dbReference type="ARBA" id="ARBA00001031"/>
    </source>
</evidence>
<evidence type="ECO:0000256" key="3">
    <source>
        <dbReference type="ARBA" id="ARBA00016090"/>
    </source>
</evidence>
<dbReference type="PROSITE" id="PS51464">
    <property type="entry name" value="SIS"/>
    <property type="match status" value="2"/>
</dbReference>
<evidence type="ECO:0000259" key="9">
    <source>
        <dbReference type="PROSITE" id="PS51464"/>
    </source>
</evidence>
<dbReference type="Pfam" id="PF01380">
    <property type="entry name" value="SIS"/>
    <property type="match status" value="2"/>
</dbReference>
<dbReference type="OMA" id="ASEYRYA"/>
<dbReference type="FunFam" id="3.40.50.10490:FF:000036">
    <property type="entry name" value="Glutamine-fructose-6-phosphate transaminase (Isomerizing), variant"/>
    <property type="match status" value="1"/>
</dbReference>
<dbReference type="InterPro" id="IPR035490">
    <property type="entry name" value="GlmS/FrlB_SIS"/>
</dbReference>
<dbReference type="NCBIfam" id="NF001484">
    <property type="entry name" value="PRK00331.1"/>
    <property type="match status" value="1"/>
</dbReference>
<feature type="domain" description="SIS" evidence="9">
    <location>
        <begin position="472"/>
        <end position="612"/>
    </location>
</feature>
<sequence>MEAIQYNIKKRTSPSKKCGIVGYIGQDACAHYLYEGLMILQNRGYDSAGIASIDKMKHLTVTKYASVGSTSDSLKILEGHLAEHGTNTCGIAHTRWATHGGKTDTNAHPHVDQKRRIALVHNGVIQNYSEIKAELIAKGIKFVSETDTEVIVQLIGSFLDEGETVIGAMKKAEQKMVGTWGVVLISVDNPSCIYAMKNGSPLLIGVAEKSRFVASEPAAFARYTREFISMKDMEIAVIDVSKPIDLSRVEIHPEDNIALSPAPFPHWCIKEITEQPIAASAAMNYGGRFVSMKEVKLGGLESKVDELLPIKNLVISGCGTSLYASMFGAAVMRKLRAFTTVQVIDSAELTIDCLPDDGGLLVVSQSGETKDVHRAVQLAQSVDIPTFSVINAVGSLIARTTMCGVYVNAGRENSVASTKSFSSQVICLCLIAVWFSQHRKASSVREALITSLQRIPTCMGMALSTRAKLQKIAKRMILSDVKSMFILGKGLAESVAKEGALKIKEISYIHSEGYSGGALKHGPFALIEKDLPVVLIILDDENAGLMKVAAEEIKARGAYLVVITDREDLGKVADETIVICNAGILTALVAVVPLQILAYELSVAKGINPDKPRNLAKAVTVD</sequence>
<evidence type="ECO:0000313" key="11">
    <source>
        <dbReference type="Proteomes" id="UP000014680"/>
    </source>
</evidence>
<dbReference type="NCBIfam" id="TIGR01135">
    <property type="entry name" value="glmS"/>
    <property type="match status" value="1"/>
</dbReference>
<dbReference type="GO" id="GO:0097367">
    <property type="term" value="F:carbohydrate derivative binding"/>
    <property type="evidence" value="ECO:0007669"/>
    <property type="project" value="InterPro"/>
</dbReference>
<dbReference type="SUPFAM" id="SSF53697">
    <property type="entry name" value="SIS domain"/>
    <property type="match status" value="1"/>
</dbReference>
<evidence type="ECO:0000256" key="2">
    <source>
        <dbReference type="ARBA" id="ARBA00012916"/>
    </source>
</evidence>
<evidence type="ECO:0000256" key="4">
    <source>
        <dbReference type="ARBA" id="ARBA00022576"/>
    </source>
</evidence>
<dbReference type="Pfam" id="PF13522">
    <property type="entry name" value="GATase_6"/>
    <property type="match status" value="1"/>
</dbReference>
<dbReference type="AlphaFoldDB" id="A0A0A1U8R3"/>
<dbReference type="Gene3D" id="3.40.50.10490">
    <property type="entry name" value="Glucose-6-phosphate isomerase like protein, domain 1"/>
    <property type="match status" value="2"/>
</dbReference>
<dbReference type="PANTHER" id="PTHR10937:SF0">
    <property type="entry name" value="GLUTAMINE--FRUCTOSE-6-PHOSPHATE TRANSAMINASE (ISOMERIZING)"/>
    <property type="match status" value="1"/>
</dbReference>
<keyword evidence="5 10" id="KW-0808">Transferase</keyword>
<feature type="domain" description="SIS" evidence="9">
    <location>
        <begin position="303"/>
        <end position="441"/>
    </location>
</feature>
<dbReference type="OrthoDB" id="15235at2759"/>
<dbReference type="FunFam" id="3.60.20.10:FF:000006">
    <property type="entry name" value="Glutamine--fructose-6-phosphate aminotransferase [isomerizing]"/>
    <property type="match status" value="1"/>
</dbReference>
<dbReference type="KEGG" id="eiv:EIN_228360"/>
<keyword evidence="4 10" id="KW-0032">Aminotransferase</keyword>
<dbReference type="InterPro" id="IPR047084">
    <property type="entry name" value="GFAT_N"/>
</dbReference>
<dbReference type="InterPro" id="IPR005855">
    <property type="entry name" value="GFAT"/>
</dbReference>
<dbReference type="GO" id="GO:0006487">
    <property type="term" value="P:protein N-linked glycosylation"/>
    <property type="evidence" value="ECO:0007669"/>
    <property type="project" value="TreeGrafter"/>
</dbReference>
<reference evidence="10 11" key="1">
    <citation type="submission" date="2012-10" db="EMBL/GenBank/DDBJ databases">
        <authorList>
            <person name="Zafar N."/>
            <person name="Inman J."/>
            <person name="Hall N."/>
            <person name="Lorenzi H."/>
            <person name="Caler E."/>
        </authorList>
    </citation>
    <scope>NUCLEOTIDE SEQUENCE [LARGE SCALE GENOMIC DNA]</scope>
    <source>
        <strain evidence="10 11">IP1</strain>
    </source>
</reference>
<dbReference type="EC" id="2.6.1.16" evidence="2"/>
<keyword evidence="6" id="KW-0677">Repeat</keyword>
<dbReference type="GO" id="GO:0006002">
    <property type="term" value="P:fructose 6-phosphate metabolic process"/>
    <property type="evidence" value="ECO:0007669"/>
    <property type="project" value="TreeGrafter"/>
</dbReference>